<evidence type="ECO:0000259" key="2">
    <source>
        <dbReference type="SMART" id="SM00382"/>
    </source>
</evidence>
<feature type="domain" description="AAA+ ATPase" evidence="2">
    <location>
        <begin position="42"/>
        <end position="180"/>
    </location>
</feature>
<accession>A0A6C0EL43</accession>
<dbReference type="EMBL" id="MN738885">
    <property type="protein sequence ID" value="QHT29896.1"/>
    <property type="molecule type" value="Genomic_DNA"/>
</dbReference>
<dbReference type="InterPro" id="IPR027417">
    <property type="entry name" value="P-loop_NTPase"/>
</dbReference>
<proteinExistence type="predicted"/>
<dbReference type="PANTHER" id="PTHR23389:SF6">
    <property type="entry name" value="REPLICATION FACTOR C SUBUNIT 1"/>
    <property type="match status" value="1"/>
</dbReference>
<evidence type="ECO:0000313" key="3">
    <source>
        <dbReference type="EMBL" id="QHT29896.1"/>
    </source>
</evidence>
<dbReference type="GO" id="GO:0016887">
    <property type="term" value="F:ATP hydrolysis activity"/>
    <property type="evidence" value="ECO:0007669"/>
    <property type="project" value="InterPro"/>
</dbReference>
<evidence type="ECO:0000256" key="1">
    <source>
        <dbReference type="ARBA" id="ARBA00022705"/>
    </source>
</evidence>
<dbReference type="InterPro" id="IPR003593">
    <property type="entry name" value="AAA+_ATPase"/>
</dbReference>
<dbReference type="GO" id="GO:0003677">
    <property type="term" value="F:DNA binding"/>
    <property type="evidence" value="ECO:0007669"/>
    <property type="project" value="TreeGrafter"/>
</dbReference>
<dbReference type="CDD" id="cd00009">
    <property type="entry name" value="AAA"/>
    <property type="match status" value="1"/>
</dbReference>
<keyword evidence="1" id="KW-0235">DNA replication</keyword>
<protein>
    <recommendedName>
        <fullName evidence="2">AAA+ ATPase domain-containing protein</fullName>
    </recommendedName>
</protein>
<name>A0A6C0EL43_9ZZZZ</name>
<dbReference type="GO" id="GO:0005524">
    <property type="term" value="F:ATP binding"/>
    <property type="evidence" value="ECO:0007669"/>
    <property type="project" value="InterPro"/>
</dbReference>
<dbReference type="GO" id="GO:0005634">
    <property type="term" value="C:nucleus"/>
    <property type="evidence" value="ECO:0007669"/>
    <property type="project" value="TreeGrafter"/>
</dbReference>
<dbReference type="GO" id="GO:0006260">
    <property type="term" value="P:DNA replication"/>
    <property type="evidence" value="ECO:0007669"/>
    <property type="project" value="UniProtKB-KW"/>
</dbReference>
<dbReference type="InterPro" id="IPR003959">
    <property type="entry name" value="ATPase_AAA_core"/>
</dbReference>
<dbReference type="Gene3D" id="3.40.50.300">
    <property type="entry name" value="P-loop containing nucleotide triphosphate hydrolases"/>
    <property type="match status" value="1"/>
</dbReference>
<sequence length="522" mass="59730">MGPPVQPLDAAFLNRILQRDHIAQEITEILQSFEEKCRTLTFKKGIFIYGSPGCGKTQFVTRLLESLNYDIIKYDAGDVRNKALIDTITCNNVSNCNVLSMMNRKKKPLAIVMDEIDEMNNGDKRGITSLIKLIRQKKTKKQKLEHVTLNPIICIGNYYVDKKMKELKKVCNVFELKAPTRDQMAAILDHVVTAPEGGRPPRADCLSTILDFIQGDMRKFVFIQHMYRTRPQFLEDRSILENIFQIKTYNDDAKKITHRLLNTYIPLDQHNQVLNETDRTIVSLLYHENMVDPLWDQVGAHSPRDAITFYNAFLDNLCFADYIDRVTFQNQIWIFNEMSSMIKTFYNNWLYHTRFPELADRFQPDEVRFTKVLTKYSTEYNNQLFLYNMCQELDMDKKDVVAFFQELRLLLGISADGMKMLASQKTASAASASVAAATVPGPGPGPGTGTQTVFEHLDELFQATDINRLDIKRMYRFLDKNSDTFDLIGGKKVSTASMVHMEEYGDEVGDEDAGGVEAGDDD</sequence>
<dbReference type="Pfam" id="PF00004">
    <property type="entry name" value="AAA"/>
    <property type="match status" value="1"/>
</dbReference>
<organism evidence="3">
    <name type="scientific">viral metagenome</name>
    <dbReference type="NCBI Taxonomy" id="1070528"/>
    <lineage>
        <taxon>unclassified sequences</taxon>
        <taxon>metagenomes</taxon>
        <taxon>organismal metagenomes</taxon>
    </lineage>
</organism>
<dbReference type="SMART" id="SM00382">
    <property type="entry name" value="AAA"/>
    <property type="match status" value="1"/>
</dbReference>
<dbReference type="AlphaFoldDB" id="A0A6C0EL43"/>
<dbReference type="PANTHER" id="PTHR23389">
    <property type="entry name" value="CHROMOSOME TRANSMISSION FIDELITY FACTOR 18"/>
    <property type="match status" value="1"/>
</dbReference>
<reference evidence="3" key="1">
    <citation type="journal article" date="2020" name="Nature">
        <title>Giant virus diversity and host interactions through global metagenomics.</title>
        <authorList>
            <person name="Schulz F."/>
            <person name="Roux S."/>
            <person name="Paez-Espino D."/>
            <person name="Jungbluth S."/>
            <person name="Walsh D.A."/>
            <person name="Denef V.J."/>
            <person name="McMahon K.D."/>
            <person name="Konstantinidis K.T."/>
            <person name="Eloe-Fadrosh E.A."/>
            <person name="Kyrpides N.C."/>
            <person name="Woyke T."/>
        </authorList>
    </citation>
    <scope>NUCLEOTIDE SEQUENCE</scope>
    <source>
        <strain evidence="3">GVMAG-M-3300009068-24</strain>
    </source>
</reference>
<dbReference type="SUPFAM" id="SSF52540">
    <property type="entry name" value="P-loop containing nucleoside triphosphate hydrolases"/>
    <property type="match status" value="1"/>
</dbReference>